<name>A0A427Y688_9TREE</name>
<accession>A0A427Y688</accession>
<dbReference type="Gene3D" id="3.90.20.20">
    <property type="match status" value="1"/>
</dbReference>
<dbReference type="GO" id="GO:0001405">
    <property type="term" value="C:PAM complex, Tim23 associated import motor"/>
    <property type="evidence" value="ECO:0007669"/>
    <property type="project" value="TreeGrafter"/>
</dbReference>
<keyword evidence="3" id="KW-0143">Chaperone</keyword>
<dbReference type="PANTHER" id="PTHR21237">
    <property type="entry name" value="GRPE PROTEIN"/>
    <property type="match status" value="1"/>
</dbReference>
<gene>
    <name evidence="6" type="primary">MGE1_2</name>
    <name evidence="6" type="ORF">EHS24_004884</name>
</gene>
<dbReference type="SUPFAM" id="SSF51064">
    <property type="entry name" value="Head domain of nucleotide exchange factor GrpE"/>
    <property type="match status" value="1"/>
</dbReference>
<dbReference type="InterPro" id="IPR009012">
    <property type="entry name" value="GrpE_head"/>
</dbReference>
<dbReference type="GO" id="GO:0030150">
    <property type="term" value="P:protein import into mitochondrial matrix"/>
    <property type="evidence" value="ECO:0007669"/>
    <property type="project" value="TreeGrafter"/>
</dbReference>
<evidence type="ECO:0000313" key="6">
    <source>
        <dbReference type="EMBL" id="RSH86613.1"/>
    </source>
</evidence>
<proteinExistence type="inferred from homology"/>
<dbReference type="STRING" id="105984.A0A427Y688"/>
<evidence type="ECO:0000256" key="4">
    <source>
        <dbReference type="RuleBase" id="RU004478"/>
    </source>
</evidence>
<dbReference type="AlphaFoldDB" id="A0A427Y688"/>
<dbReference type="PANTHER" id="PTHR21237:SF23">
    <property type="entry name" value="GRPE PROTEIN HOMOLOG, MITOCHONDRIAL"/>
    <property type="match status" value="1"/>
</dbReference>
<evidence type="ECO:0000256" key="5">
    <source>
        <dbReference type="SAM" id="Coils"/>
    </source>
</evidence>
<dbReference type="RefSeq" id="XP_028479398.1">
    <property type="nucleotide sequence ID" value="XM_028620426.1"/>
</dbReference>
<dbReference type="Pfam" id="PF01025">
    <property type="entry name" value="GrpE"/>
    <property type="match status" value="1"/>
</dbReference>
<dbReference type="Proteomes" id="UP000279236">
    <property type="component" value="Unassembled WGS sequence"/>
</dbReference>
<dbReference type="SUPFAM" id="SSF58014">
    <property type="entry name" value="Coiled-coil domain of nucleotide exchange factor GrpE"/>
    <property type="match status" value="1"/>
</dbReference>
<evidence type="ECO:0000256" key="3">
    <source>
        <dbReference type="ARBA" id="ARBA00023186"/>
    </source>
</evidence>
<dbReference type="HAMAP" id="MF_01151">
    <property type="entry name" value="GrpE"/>
    <property type="match status" value="1"/>
</dbReference>
<dbReference type="PRINTS" id="PR00773">
    <property type="entry name" value="GRPEPROTEIN"/>
</dbReference>
<keyword evidence="7" id="KW-1185">Reference proteome</keyword>
<dbReference type="CDD" id="cd00446">
    <property type="entry name" value="GrpE"/>
    <property type="match status" value="1"/>
</dbReference>
<evidence type="ECO:0000256" key="1">
    <source>
        <dbReference type="ARBA" id="ARBA00009054"/>
    </source>
</evidence>
<dbReference type="GO" id="GO:0051082">
    <property type="term" value="F:unfolded protein binding"/>
    <property type="evidence" value="ECO:0007669"/>
    <property type="project" value="TreeGrafter"/>
</dbReference>
<dbReference type="InterPro" id="IPR000740">
    <property type="entry name" value="GrpE"/>
</dbReference>
<dbReference type="Gene3D" id="2.30.22.10">
    <property type="entry name" value="Head domain of nucleotide exchange factor GrpE"/>
    <property type="match status" value="1"/>
</dbReference>
<dbReference type="OrthoDB" id="201635at2759"/>
<feature type="coiled-coil region" evidence="5">
    <location>
        <begin position="40"/>
        <end position="81"/>
    </location>
</feature>
<dbReference type="GeneID" id="39589427"/>
<comment type="caution">
    <text evidence="6">The sequence shown here is derived from an EMBL/GenBank/DDBJ whole genome shotgun (WGS) entry which is preliminary data.</text>
</comment>
<evidence type="ECO:0000313" key="7">
    <source>
        <dbReference type="Proteomes" id="UP000279236"/>
    </source>
</evidence>
<keyword evidence="5" id="KW-0175">Coiled coil</keyword>
<evidence type="ECO:0000256" key="2">
    <source>
        <dbReference type="ARBA" id="ARBA00014521"/>
    </source>
</evidence>
<reference evidence="6 7" key="1">
    <citation type="submission" date="2018-11" db="EMBL/GenBank/DDBJ databases">
        <title>Genome sequence of Apiotrichum porosum DSM 27194.</title>
        <authorList>
            <person name="Aliyu H."/>
            <person name="Gorte O."/>
            <person name="Ochsenreither K."/>
        </authorList>
    </citation>
    <scope>NUCLEOTIDE SEQUENCE [LARGE SCALE GENOMIC DNA]</scope>
    <source>
        <strain evidence="6 7">DSM 27194</strain>
    </source>
</reference>
<sequence length="215" mass="23122">MMSRSVASLRAAVRPAVAAPMAARASPVAAARVRFYADAAEGAKAELTDDEKKIADLEAKVKELTKEMQYMRADYQTLSRRSSEEKAKASDFAIMGFARALLSTTDVLATALKHVPQPIEKGSPLATLFDGVELTQKALHKTFETHGIAPMDELLGAQFDPNLHEATFQVPSHVAPKRTDGDAPAPGEVIDVAKGGWTIKGRVLRPAQVGVVQME</sequence>
<dbReference type="GO" id="GO:0000774">
    <property type="term" value="F:adenyl-nucleotide exchange factor activity"/>
    <property type="evidence" value="ECO:0007669"/>
    <property type="project" value="InterPro"/>
</dbReference>
<protein>
    <recommendedName>
        <fullName evidence="2">GrpE protein homolog, mitochondrial</fullName>
    </recommendedName>
</protein>
<dbReference type="GO" id="GO:0051087">
    <property type="term" value="F:protein-folding chaperone binding"/>
    <property type="evidence" value="ECO:0007669"/>
    <property type="project" value="InterPro"/>
</dbReference>
<dbReference type="InterPro" id="IPR013805">
    <property type="entry name" value="GrpE_CC"/>
</dbReference>
<dbReference type="EMBL" id="RSCE01000002">
    <property type="protein sequence ID" value="RSH86613.1"/>
    <property type="molecule type" value="Genomic_DNA"/>
</dbReference>
<dbReference type="GO" id="GO:0042803">
    <property type="term" value="F:protein homodimerization activity"/>
    <property type="evidence" value="ECO:0007669"/>
    <property type="project" value="InterPro"/>
</dbReference>
<organism evidence="6 7">
    <name type="scientific">Apiotrichum porosum</name>
    <dbReference type="NCBI Taxonomy" id="105984"/>
    <lineage>
        <taxon>Eukaryota</taxon>
        <taxon>Fungi</taxon>
        <taxon>Dikarya</taxon>
        <taxon>Basidiomycota</taxon>
        <taxon>Agaricomycotina</taxon>
        <taxon>Tremellomycetes</taxon>
        <taxon>Trichosporonales</taxon>
        <taxon>Trichosporonaceae</taxon>
        <taxon>Apiotrichum</taxon>
    </lineage>
</organism>
<comment type="similarity">
    <text evidence="1 4">Belongs to the GrpE family.</text>
</comment>
<dbReference type="GO" id="GO:0006457">
    <property type="term" value="P:protein folding"/>
    <property type="evidence" value="ECO:0007669"/>
    <property type="project" value="InterPro"/>
</dbReference>